<dbReference type="InterPro" id="IPR036890">
    <property type="entry name" value="HATPase_C_sf"/>
</dbReference>
<reference evidence="1 2" key="1">
    <citation type="submission" date="2020-03" db="EMBL/GenBank/DDBJ databases">
        <title>Genomic Encyclopedia of Type Strains, Phase IV (KMG-IV): sequencing the most valuable type-strain genomes for metagenomic binning, comparative biology and taxonomic classification.</title>
        <authorList>
            <person name="Goeker M."/>
        </authorList>
    </citation>
    <scope>NUCLEOTIDE SEQUENCE [LARGE SCALE GENOMIC DNA]</scope>
    <source>
        <strain evidence="1 2">DSM 5718</strain>
    </source>
</reference>
<keyword evidence="2" id="KW-1185">Reference proteome</keyword>
<gene>
    <name evidence="1" type="ORF">FHS56_000885</name>
</gene>
<dbReference type="Proteomes" id="UP000537126">
    <property type="component" value="Unassembled WGS sequence"/>
</dbReference>
<proteinExistence type="predicted"/>
<accession>A0A846MPK6</accession>
<sequence length="254" mass="29554">MSKEQDYLFRHRDDLLYLSDGYEEVYAGMQYRLRNVLVEMKALSQIMQQHYDLSPLGFDREYFALLNRAIKECERILDEAQEDGLSLMNKFGLEHHMQVIDLLKYMKKHAARVRRQKETIQVIVDTVPPSLPRLSVWVDRYFLDKVMHNIMGHMLKTTADGCTINITLTDNTPEQLVEIKVEVLGAKPARNGKGKRLFSSENESELYAAHHYIMALCGKVYYSENSDKELAFFFNLPKAATDEKIRMMTALLSF</sequence>
<name>A0A846MPK6_9BACT</name>
<dbReference type="AlphaFoldDB" id="A0A846MPK6"/>
<dbReference type="EMBL" id="JAASRN010000001">
    <property type="protein sequence ID" value="NIK73399.1"/>
    <property type="molecule type" value="Genomic_DNA"/>
</dbReference>
<evidence type="ECO:0000313" key="2">
    <source>
        <dbReference type="Proteomes" id="UP000537126"/>
    </source>
</evidence>
<comment type="caution">
    <text evidence="1">The sequence shown here is derived from an EMBL/GenBank/DDBJ whole genome shotgun (WGS) entry which is preliminary data.</text>
</comment>
<evidence type="ECO:0000313" key="1">
    <source>
        <dbReference type="EMBL" id="NIK73399.1"/>
    </source>
</evidence>
<dbReference type="RefSeq" id="WP_166918639.1">
    <property type="nucleotide sequence ID" value="NZ_JAASRN010000001.1"/>
</dbReference>
<organism evidence="1 2">
    <name type="scientific">Thermonema lapsum</name>
    <dbReference type="NCBI Taxonomy" id="28195"/>
    <lineage>
        <taxon>Bacteria</taxon>
        <taxon>Pseudomonadati</taxon>
        <taxon>Bacteroidota</taxon>
        <taxon>Cytophagia</taxon>
        <taxon>Cytophagales</taxon>
        <taxon>Thermonemataceae</taxon>
        <taxon>Thermonema</taxon>
    </lineage>
</organism>
<dbReference type="SUPFAM" id="SSF55874">
    <property type="entry name" value="ATPase domain of HSP90 chaperone/DNA topoisomerase II/histidine kinase"/>
    <property type="match status" value="1"/>
</dbReference>
<protein>
    <submittedName>
        <fullName evidence="1">Uncharacterized protein</fullName>
    </submittedName>
</protein>